<dbReference type="EMBL" id="HBGG01009508">
    <property type="protein sequence ID" value="CAD9202561.1"/>
    <property type="molecule type" value="Transcribed_RNA"/>
</dbReference>
<evidence type="ECO:0000256" key="1">
    <source>
        <dbReference type="SAM" id="MobiDB-lite"/>
    </source>
</evidence>
<organism evidence="2">
    <name type="scientific">Tetraselmis chuii</name>
    <dbReference type="NCBI Taxonomy" id="63592"/>
    <lineage>
        <taxon>Eukaryota</taxon>
        <taxon>Viridiplantae</taxon>
        <taxon>Chlorophyta</taxon>
        <taxon>core chlorophytes</taxon>
        <taxon>Chlorodendrophyceae</taxon>
        <taxon>Chlorodendrales</taxon>
        <taxon>Chlorodendraceae</taxon>
        <taxon>Tetraselmis</taxon>
    </lineage>
</organism>
<reference evidence="2" key="1">
    <citation type="submission" date="2021-01" db="EMBL/GenBank/DDBJ databases">
        <authorList>
            <person name="Corre E."/>
            <person name="Pelletier E."/>
            <person name="Niang G."/>
            <person name="Scheremetjew M."/>
            <person name="Finn R."/>
            <person name="Kale V."/>
            <person name="Holt S."/>
            <person name="Cochrane G."/>
            <person name="Meng A."/>
            <person name="Brown T."/>
            <person name="Cohen L."/>
        </authorList>
    </citation>
    <scope>NUCLEOTIDE SEQUENCE</scope>
    <source>
        <strain evidence="2">PLY429</strain>
    </source>
</reference>
<sequence>MPQVGLYDAGFEIAFGDKVSGTRTSAKSFAARRNTELRNNGLLYRLYAGFHHSKGNAMAAAASRTLLPRPGASRRKPTDRIGTVDFVRFTLTNRLRKAVKAGNTKGARDAAELMARAARSVGAPVPAEARPLLHRTPRQ</sequence>
<gene>
    <name evidence="2" type="ORF">TCHU04912_LOCUS4794</name>
    <name evidence="3" type="ORF">TCHU04912_LOCUS4795</name>
</gene>
<dbReference type="EMBL" id="HBGG01009509">
    <property type="protein sequence ID" value="CAD9202562.1"/>
    <property type="molecule type" value="Transcribed_RNA"/>
</dbReference>
<name>A0A6U1FAZ8_9CHLO</name>
<dbReference type="AlphaFoldDB" id="A0A6U1FAZ8"/>
<evidence type="ECO:0000313" key="2">
    <source>
        <dbReference type="EMBL" id="CAD9202561.1"/>
    </source>
</evidence>
<protein>
    <submittedName>
        <fullName evidence="2">Uncharacterized protein</fullName>
    </submittedName>
</protein>
<accession>A0A6U1FAZ8</accession>
<proteinExistence type="predicted"/>
<evidence type="ECO:0000313" key="3">
    <source>
        <dbReference type="EMBL" id="CAD9202562.1"/>
    </source>
</evidence>
<feature type="region of interest" description="Disordered" evidence="1">
    <location>
        <begin position="119"/>
        <end position="139"/>
    </location>
</feature>